<dbReference type="PANTHER" id="PTHR43895">
    <property type="entry name" value="CALCIUM/CALMODULIN-DEPENDENT PROTEIN KINASE KINASE-RELATED"/>
    <property type="match status" value="1"/>
</dbReference>
<keyword evidence="1" id="KW-0723">Serine/threonine-protein kinase</keyword>
<feature type="compositionally biased region" description="Low complexity" evidence="7">
    <location>
        <begin position="80"/>
        <end position="91"/>
    </location>
</feature>
<reference evidence="9 10" key="1">
    <citation type="submission" date="2024-01" db="EMBL/GenBank/DDBJ databases">
        <authorList>
            <consortium name="Genoscope - CEA"/>
            <person name="William W."/>
        </authorList>
    </citation>
    <scope>NUCLEOTIDE SEQUENCE [LARGE SCALE GENOMIC DNA]</scope>
    <source>
        <strain evidence="9 10">29B2s-10</strain>
    </source>
</reference>
<dbReference type="SUPFAM" id="SSF56112">
    <property type="entry name" value="Protein kinase-like (PK-like)"/>
    <property type="match status" value="1"/>
</dbReference>
<feature type="region of interest" description="Disordered" evidence="7">
    <location>
        <begin position="893"/>
        <end position="947"/>
    </location>
</feature>
<dbReference type="GO" id="GO:0016301">
    <property type="term" value="F:kinase activity"/>
    <property type="evidence" value="ECO:0007669"/>
    <property type="project" value="UniProtKB-KW"/>
</dbReference>
<dbReference type="PROSITE" id="PS50011">
    <property type="entry name" value="PROTEIN_KINASE_DOM"/>
    <property type="match status" value="1"/>
</dbReference>
<evidence type="ECO:0000256" key="1">
    <source>
        <dbReference type="ARBA" id="ARBA00022527"/>
    </source>
</evidence>
<dbReference type="InterPro" id="IPR011009">
    <property type="entry name" value="Kinase-like_dom_sf"/>
</dbReference>
<feature type="compositionally biased region" description="Low complexity" evidence="7">
    <location>
        <begin position="595"/>
        <end position="612"/>
    </location>
</feature>
<feature type="compositionally biased region" description="Basic and acidic residues" evidence="7">
    <location>
        <begin position="1161"/>
        <end position="1177"/>
    </location>
</feature>
<evidence type="ECO:0000259" key="8">
    <source>
        <dbReference type="PROSITE" id="PS50011"/>
    </source>
</evidence>
<feature type="region of interest" description="Disordered" evidence="7">
    <location>
        <begin position="582"/>
        <end position="613"/>
    </location>
</feature>
<organism evidence="9 10">
    <name type="scientific">[Candida] anglica</name>
    <dbReference type="NCBI Taxonomy" id="148631"/>
    <lineage>
        <taxon>Eukaryota</taxon>
        <taxon>Fungi</taxon>
        <taxon>Dikarya</taxon>
        <taxon>Ascomycota</taxon>
        <taxon>Saccharomycotina</taxon>
        <taxon>Pichiomycetes</taxon>
        <taxon>Debaryomycetaceae</taxon>
        <taxon>Kurtzmaniella</taxon>
    </lineage>
</organism>
<feature type="compositionally biased region" description="Basic and acidic residues" evidence="7">
    <location>
        <begin position="915"/>
        <end position="925"/>
    </location>
</feature>
<dbReference type="InterPro" id="IPR001245">
    <property type="entry name" value="Ser-Thr/Tyr_kinase_cat_dom"/>
</dbReference>
<evidence type="ECO:0000313" key="10">
    <source>
        <dbReference type="Proteomes" id="UP001497600"/>
    </source>
</evidence>
<keyword evidence="10" id="KW-1185">Reference proteome</keyword>
<dbReference type="CDD" id="cd14008">
    <property type="entry name" value="STKc_LKB1_CaMKK"/>
    <property type="match status" value="1"/>
</dbReference>
<dbReference type="PROSITE" id="PS00108">
    <property type="entry name" value="PROTEIN_KINASE_ST"/>
    <property type="match status" value="1"/>
</dbReference>
<feature type="region of interest" description="Disordered" evidence="7">
    <location>
        <begin position="960"/>
        <end position="980"/>
    </location>
</feature>
<feature type="region of interest" description="Disordered" evidence="7">
    <location>
        <begin position="832"/>
        <end position="857"/>
    </location>
</feature>
<dbReference type="Pfam" id="PF07714">
    <property type="entry name" value="PK_Tyr_Ser-Thr"/>
    <property type="match status" value="1"/>
</dbReference>
<feature type="domain" description="Protein kinase" evidence="8">
    <location>
        <begin position="148"/>
        <end position="516"/>
    </location>
</feature>
<feature type="region of interest" description="Disordered" evidence="7">
    <location>
        <begin position="80"/>
        <end position="119"/>
    </location>
</feature>
<dbReference type="EMBL" id="OZ004257">
    <property type="protein sequence ID" value="CAK7907059.1"/>
    <property type="molecule type" value="Genomic_DNA"/>
</dbReference>
<keyword evidence="5 6" id="KW-0067">ATP-binding</keyword>
<evidence type="ECO:0000256" key="5">
    <source>
        <dbReference type="ARBA" id="ARBA00022840"/>
    </source>
</evidence>
<gene>
    <name evidence="9" type="primary">SAK1</name>
    <name evidence="9" type="ORF">CAAN4_E03730</name>
</gene>
<dbReference type="Gene3D" id="1.10.510.10">
    <property type="entry name" value="Transferase(Phosphotransferase) domain 1"/>
    <property type="match status" value="1"/>
</dbReference>
<feature type="compositionally biased region" description="Basic residues" evidence="7">
    <location>
        <begin position="838"/>
        <end position="848"/>
    </location>
</feature>
<evidence type="ECO:0000256" key="4">
    <source>
        <dbReference type="ARBA" id="ARBA00022777"/>
    </source>
</evidence>
<proteinExistence type="predicted"/>
<evidence type="ECO:0000256" key="7">
    <source>
        <dbReference type="SAM" id="MobiDB-lite"/>
    </source>
</evidence>
<feature type="compositionally biased region" description="Polar residues" evidence="7">
    <location>
        <begin position="759"/>
        <end position="773"/>
    </location>
</feature>
<protein>
    <submittedName>
        <fullName evidence="9">SNF1-activating kinase 1</fullName>
    </submittedName>
</protein>
<dbReference type="InterPro" id="IPR000719">
    <property type="entry name" value="Prot_kinase_dom"/>
</dbReference>
<feature type="compositionally biased region" description="Low complexity" evidence="7">
    <location>
        <begin position="926"/>
        <end position="940"/>
    </location>
</feature>
<dbReference type="Proteomes" id="UP001497600">
    <property type="component" value="Chromosome E"/>
</dbReference>
<feature type="region of interest" description="Disordered" evidence="7">
    <location>
        <begin position="748"/>
        <end position="773"/>
    </location>
</feature>
<name>A0ABP0EEZ0_9ASCO</name>
<accession>A0ABP0EEZ0</accession>
<keyword evidence="4 9" id="KW-0418">Kinase</keyword>
<feature type="binding site" evidence="6">
    <location>
        <position position="177"/>
    </location>
    <ligand>
        <name>ATP</name>
        <dbReference type="ChEBI" id="CHEBI:30616"/>
    </ligand>
</feature>
<sequence>MTSTTASSELSPTRIQRHSVLLPRLSNGATCEVSPESAIPTTFFGTGSDQETVDTSRRGSRVSSIFGKVSEIIHSTLSGRSRTASISTTATDDQPPVLEEPTSTPMHHPEESPLNVRPPLSTIHSVKETRKVFLEYDPASKRKVLNTYEILREIGRGEHGKVKLARDLESQQLVAIKIVNRRSKRERPTLRQRRDSKAAQDVPNEYEQKIKREIAIMKKCNHRHIVKLKEVLDDLNSYKIYLVLEYLEKGEIKWKRKASDGVMPKHPINDDIPCCGETKRKTSLSFNDTEEADNLLSDEYTPNLTFKQSRKILRDVILGLEYLHLQGIVHRDIKPANLLVSSDNVVKISDFGVSFASSLNRNDEGFLVNEVELAKTAGTPAFFAPELCQTNFYSPSSSSTSVSNALEMTKRDDSQNSTNSDKLPKVDHKIDIWALGITLYCLLFGKVPFNADSEFKLFQVIVNDTMKFPESCDSFNSPARVSQEEFELAMDLLKKMLDKNRKTRIDIPEIKKHPFVLMDLENDVESLEEFIYSNQATQDHLEQYLFCNEVSAEEMDNAVVGVGSRIRKSLAQAIRSGKRDSTEIKRRFFQNMEPSSSTSSEESSIETGNSNGFMKLNSNDARSVILSEALQVTTPPLSGSGFHLSSPSGDNVGSFLKSAPHVASNLSVQKGIPSRSPSYSAGGGSGSREMRAPNLLLQEVMDSQSPIISRRGSSAGTTEAAQIETKRNVGGDLYLKNQSAIDTFKDIQQQDDKRRRSSAFASPTSSNYNTAENSMVLPESSKLAPSYKPQHLKVSSIQIEDKRRSSVISLPLSESFASLDSFSDDYLTQRYVPENPKKNHSSNQRRRSSSASQINEVYFKDEGHESPMVNINERMKNFDLGSSMKPRGITFDLKGKDEDVEPTEKPLCNKPGFGRRIEIPQRKDSYSSYSSSCSSSQSDGESSEEEGNLTLAFASKVAPTSRPHFLSQSNRAKSHDSHLPRLAHQNVYDVPIIFHEQNAEFEDVPAGLMANVPRPSISMVPSNMTPSISILSSNTSSATITPHLQSPVGPPMAADRNYEKKTKPQIFSNFEVAAEEALVQPLTPNSKFDKMQKEFYTSDRISSPLANNAPSADNATINSHMVAAFVHGDNKNHTFLNSQFNNHYKKDPIQYPFPNALHYENDKESASKSTTKVEVRPPHYRSSSVTVGLLQLHKPKEDRH</sequence>
<dbReference type="InterPro" id="IPR017441">
    <property type="entry name" value="Protein_kinase_ATP_BS"/>
</dbReference>
<dbReference type="Gene3D" id="3.30.200.20">
    <property type="entry name" value="Phosphorylase Kinase, domain 1"/>
    <property type="match status" value="1"/>
</dbReference>
<keyword evidence="2" id="KW-0808">Transferase</keyword>
<keyword evidence="3 6" id="KW-0547">Nucleotide-binding</keyword>
<feature type="region of interest" description="Disordered" evidence="7">
    <location>
        <begin position="666"/>
        <end position="689"/>
    </location>
</feature>
<dbReference type="PANTHER" id="PTHR43895:SF152">
    <property type="entry name" value="SERINE_THREONINE-PROTEIN KINASE TOS3"/>
    <property type="match status" value="1"/>
</dbReference>
<dbReference type="Pfam" id="PF00069">
    <property type="entry name" value="Pkinase"/>
    <property type="match status" value="1"/>
</dbReference>
<evidence type="ECO:0000256" key="2">
    <source>
        <dbReference type="ARBA" id="ARBA00022679"/>
    </source>
</evidence>
<evidence type="ECO:0000256" key="3">
    <source>
        <dbReference type="ARBA" id="ARBA00022741"/>
    </source>
</evidence>
<dbReference type="InterPro" id="IPR008271">
    <property type="entry name" value="Ser/Thr_kinase_AS"/>
</dbReference>
<evidence type="ECO:0000256" key="6">
    <source>
        <dbReference type="PROSITE-ProRule" id="PRU10141"/>
    </source>
</evidence>
<dbReference type="SMART" id="SM00220">
    <property type="entry name" value="S_TKc"/>
    <property type="match status" value="1"/>
</dbReference>
<feature type="region of interest" description="Disordered" evidence="7">
    <location>
        <begin position="1161"/>
        <end position="1182"/>
    </location>
</feature>
<dbReference type="PROSITE" id="PS00107">
    <property type="entry name" value="PROTEIN_KINASE_ATP"/>
    <property type="match status" value="1"/>
</dbReference>
<evidence type="ECO:0000313" key="9">
    <source>
        <dbReference type="EMBL" id="CAK7907059.1"/>
    </source>
</evidence>